<dbReference type="InterPro" id="IPR029052">
    <property type="entry name" value="Metallo-depent_PP-like"/>
</dbReference>
<dbReference type="GO" id="GO:0016788">
    <property type="term" value="F:hydrolase activity, acting on ester bonds"/>
    <property type="evidence" value="ECO:0007669"/>
    <property type="project" value="TreeGrafter"/>
</dbReference>
<feature type="region of interest" description="Disordered" evidence="1">
    <location>
        <begin position="168"/>
        <end position="195"/>
    </location>
</feature>
<evidence type="ECO:0000313" key="3">
    <source>
        <dbReference type="EnsemblProtists" id="EOD23271"/>
    </source>
</evidence>
<feature type="region of interest" description="Disordered" evidence="1">
    <location>
        <begin position="254"/>
        <end position="273"/>
    </location>
</feature>
<dbReference type="EnsemblProtists" id="EOD23271">
    <property type="protein sequence ID" value="EOD23271"/>
    <property type="gene ID" value="EMIHUDRAFT_458083"/>
</dbReference>
<dbReference type="KEGG" id="ehx:EMIHUDRAFT_458083"/>
<evidence type="ECO:0000256" key="1">
    <source>
        <dbReference type="SAM" id="MobiDB-lite"/>
    </source>
</evidence>
<protein>
    <recommendedName>
        <fullName evidence="2">Calcineurin-like phosphoesterase domain-containing protein</fullName>
    </recommendedName>
</protein>
<dbReference type="PaxDb" id="2903-EOD23271"/>
<evidence type="ECO:0000313" key="4">
    <source>
        <dbReference type="Proteomes" id="UP000013827"/>
    </source>
</evidence>
<dbReference type="GeneID" id="17268816"/>
<accession>A0A0D3JID6</accession>
<dbReference type="Proteomes" id="UP000013827">
    <property type="component" value="Unassembled WGS sequence"/>
</dbReference>
<feature type="compositionally biased region" description="Basic and acidic residues" evidence="1">
    <location>
        <begin position="168"/>
        <end position="178"/>
    </location>
</feature>
<dbReference type="eggNOG" id="KOG1432">
    <property type="taxonomic scope" value="Eukaryota"/>
</dbReference>
<dbReference type="Pfam" id="PF00149">
    <property type="entry name" value="Metallophos"/>
    <property type="match status" value="1"/>
</dbReference>
<evidence type="ECO:0000259" key="2">
    <source>
        <dbReference type="Pfam" id="PF00149"/>
    </source>
</evidence>
<sequence length="295" mass="31658">MLQAPLLLLGQRTVSVGESGTLRLVHVSDAHYHPFATACEDVPRGAGPCTHRNTTQFLASVLHVERPDLVAFTGDVIDGDSSPPQLAMAQLYGVAGARPWAASLGNHDEESTLSRDEVLAYVTTLRGSLTEHGPVKGSPGNFYLDVVAAGAAAAGEAAMPAHVAAPDARRAVDGEKGAPELNASGRSEPSKEGEAAGGKLVVARLVFFDSRKDHVRQMISDAQLAWFVETVGSLPRVPTLAFYHIPLHEYEVAPSTSPEIARDRDEPRDSPSLTEIEACRDLPRFIELETRRRSL</sequence>
<name>A0A0D3JID6_EMIH1</name>
<dbReference type="HOGENOM" id="CLU_1063304_0_0_1"/>
<proteinExistence type="predicted"/>
<dbReference type="Gene3D" id="3.60.21.10">
    <property type="match status" value="1"/>
</dbReference>
<dbReference type="GO" id="GO:0005737">
    <property type="term" value="C:cytoplasm"/>
    <property type="evidence" value="ECO:0007669"/>
    <property type="project" value="TreeGrafter"/>
</dbReference>
<dbReference type="AlphaFoldDB" id="A0A0D3JID6"/>
<reference evidence="4" key="1">
    <citation type="journal article" date="2013" name="Nature">
        <title>Pan genome of the phytoplankton Emiliania underpins its global distribution.</title>
        <authorList>
            <person name="Read B.A."/>
            <person name="Kegel J."/>
            <person name="Klute M.J."/>
            <person name="Kuo A."/>
            <person name="Lefebvre S.C."/>
            <person name="Maumus F."/>
            <person name="Mayer C."/>
            <person name="Miller J."/>
            <person name="Monier A."/>
            <person name="Salamov A."/>
            <person name="Young J."/>
            <person name="Aguilar M."/>
            <person name="Claverie J.M."/>
            <person name="Frickenhaus S."/>
            <person name="Gonzalez K."/>
            <person name="Herman E.K."/>
            <person name="Lin Y.C."/>
            <person name="Napier J."/>
            <person name="Ogata H."/>
            <person name="Sarno A.F."/>
            <person name="Shmutz J."/>
            <person name="Schroeder D."/>
            <person name="de Vargas C."/>
            <person name="Verret F."/>
            <person name="von Dassow P."/>
            <person name="Valentin K."/>
            <person name="Van de Peer Y."/>
            <person name="Wheeler G."/>
            <person name="Dacks J.B."/>
            <person name="Delwiche C.F."/>
            <person name="Dyhrman S.T."/>
            <person name="Glockner G."/>
            <person name="John U."/>
            <person name="Richards T."/>
            <person name="Worden A.Z."/>
            <person name="Zhang X."/>
            <person name="Grigoriev I.V."/>
            <person name="Allen A.E."/>
            <person name="Bidle K."/>
            <person name="Borodovsky M."/>
            <person name="Bowler C."/>
            <person name="Brownlee C."/>
            <person name="Cock J.M."/>
            <person name="Elias M."/>
            <person name="Gladyshev V.N."/>
            <person name="Groth M."/>
            <person name="Guda C."/>
            <person name="Hadaegh A."/>
            <person name="Iglesias-Rodriguez M.D."/>
            <person name="Jenkins J."/>
            <person name="Jones B.M."/>
            <person name="Lawson T."/>
            <person name="Leese F."/>
            <person name="Lindquist E."/>
            <person name="Lobanov A."/>
            <person name="Lomsadze A."/>
            <person name="Malik S.B."/>
            <person name="Marsh M.E."/>
            <person name="Mackinder L."/>
            <person name="Mock T."/>
            <person name="Mueller-Roeber B."/>
            <person name="Pagarete A."/>
            <person name="Parker M."/>
            <person name="Probert I."/>
            <person name="Quesneville H."/>
            <person name="Raines C."/>
            <person name="Rensing S.A."/>
            <person name="Riano-Pachon D.M."/>
            <person name="Richier S."/>
            <person name="Rokitta S."/>
            <person name="Shiraiwa Y."/>
            <person name="Soanes D.M."/>
            <person name="van der Giezen M."/>
            <person name="Wahlund T.M."/>
            <person name="Williams B."/>
            <person name="Wilson W."/>
            <person name="Wolfe G."/>
            <person name="Wurch L.L."/>
        </authorList>
    </citation>
    <scope>NUCLEOTIDE SEQUENCE</scope>
</reference>
<reference evidence="3" key="2">
    <citation type="submission" date="2024-10" db="UniProtKB">
        <authorList>
            <consortium name="EnsemblProtists"/>
        </authorList>
    </citation>
    <scope>IDENTIFICATION</scope>
</reference>
<dbReference type="PANTHER" id="PTHR32440">
    <property type="entry name" value="PHOSPHATASE DCR2-RELATED-RELATED"/>
    <property type="match status" value="1"/>
</dbReference>
<dbReference type="PANTHER" id="PTHR32440:SF0">
    <property type="entry name" value="PHOSPHATASE DCR2-RELATED"/>
    <property type="match status" value="1"/>
</dbReference>
<dbReference type="RefSeq" id="XP_005775700.1">
    <property type="nucleotide sequence ID" value="XM_005775643.1"/>
</dbReference>
<dbReference type="InterPro" id="IPR004843">
    <property type="entry name" value="Calcineurin-like_PHP"/>
</dbReference>
<organism evidence="3 4">
    <name type="scientific">Emiliania huxleyi (strain CCMP1516)</name>
    <dbReference type="NCBI Taxonomy" id="280463"/>
    <lineage>
        <taxon>Eukaryota</taxon>
        <taxon>Haptista</taxon>
        <taxon>Haptophyta</taxon>
        <taxon>Prymnesiophyceae</taxon>
        <taxon>Isochrysidales</taxon>
        <taxon>Noelaerhabdaceae</taxon>
        <taxon>Emiliania</taxon>
    </lineage>
</organism>
<dbReference type="SUPFAM" id="SSF56300">
    <property type="entry name" value="Metallo-dependent phosphatases"/>
    <property type="match status" value="1"/>
</dbReference>
<keyword evidence="4" id="KW-1185">Reference proteome</keyword>
<feature type="domain" description="Calcineurin-like phosphoesterase" evidence="2">
    <location>
        <begin position="22"/>
        <end position="114"/>
    </location>
</feature>
<feature type="compositionally biased region" description="Basic and acidic residues" evidence="1">
    <location>
        <begin position="260"/>
        <end position="269"/>
    </location>
</feature>